<sequence length="364" mass="39205">MANIIKAPSKYIQGKGEIKNIGKHLSKLGRKFLIICSEGTFKRIGQDIKLSFDENMCQYIFNYFNGECSLEEIDRIVEVAKNNSCDVVVAIGGGKAIDTGKAVSQKSDCPVAVVPTIASNDAPCSGLSVVYNNEGVVVKVIFSKRNPDVVLVDSEIIAKAPVRMLVAGMGDALATYFEARASRNSNSKTMAKGNATNTAIMMGKLCFDLLMENGIEAKKSVEKNEVSDALENVLEANILLSGIGFESGGLAAAHAINDGFAYIEQSHGALHGEKVAFGTIVQLILEKVSDEELYKVIDFCIQVGLPVTLADMGITNVVDEEIKKVAEAACVKTQSTKNMPFPVSEMDVYNAIFKADEIGKSRKQ</sequence>
<evidence type="ECO:0000256" key="6">
    <source>
        <dbReference type="ARBA" id="ARBA00039147"/>
    </source>
</evidence>
<evidence type="ECO:0000256" key="2">
    <source>
        <dbReference type="ARBA" id="ARBA00022723"/>
    </source>
</evidence>
<protein>
    <recommendedName>
        <fullName evidence="7">Glycerol dehydrogenase</fullName>
        <ecNumber evidence="6">1.1.1.6</ecNumber>
    </recommendedName>
</protein>
<dbReference type="CDD" id="cd08170">
    <property type="entry name" value="GlyDH"/>
    <property type="match status" value="1"/>
</dbReference>
<dbReference type="Pfam" id="PF00465">
    <property type="entry name" value="Fe-ADH"/>
    <property type="match status" value="1"/>
</dbReference>
<feature type="binding site" evidence="11">
    <location>
        <position position="125"/>
    </location>
    <ligand>
        <name>NAD(+)</name>
        <dbReference type="ChEBI" id="CHEBI:57540"/>
    </ligand>
</feature>
<dbReference type="NCBIfam" id="NF006941">
    <property type="entry name" value="PRK09423.1"/>
    <property type="match status" value="1"/>
</dbReference>
<feature type="binding site" evidence="11">
    <location>
        <begin position="116"/>
        <end position="119"/>
    </location>
    <ligand>
        <name>NAD(+)</name>
        <dbReference type="ChEBI" id="CHEBI:57540"/>
    </ligand>
</feature>
<dbReference type="PIRSF" id="PIRSF000112">
    <property type="entry name" value="Glycerol_dehydrogenase"/>
    <property type="match status" value="1"/>
</dbReference>
<evidence type="ECO:0000256" key="3">
    <source>
        <dbReference type="ARBA" id="ARBA00023002"/>
    </source>
</evidence>
<evidence type="ECO:0000313" key="14">
    <source>
        <dbReference type="Proteomes" id="UP000037043"/>
    </source>
</evidence>
<dbReference type="PATRIC" id="fig|1121318.3.peg.1882"/>
<name>A0A0L6Z9Y0_9CLOT</name>
<accession>A0A0L6Z9Y0</accession>
<feature type="binding site" evidence="11">
    <location>
        <position position="131"/>
    </location>
    <ligand>
        <name>NAD(+)</name>
        <dbReference type="ChEBI" id="CHEBI:57540"/>
    </ligand>
</feature>
<dbReference type="GO" id="GO:0008888">
    <property type="term" value="F:glycerol dehydrogenase (NAD+) activity"/>
    <property type="evidence" value="ECO:0007669"/>
    <property type="project" value="UniProtKB-EC"/>
</dbReference>
<comment type="cofactor">
    <cofactor evidence="9">
        <name>Zn(2+)</name>
        <dbReference type="ChEBI" id="CHEBI:29105"/>
    </cofactor>
    <text evidence="9">Binds 1 zinc ion per subunit.</text>
</comment>
<reference evidence="14" key="1">
    <citation type="submission" date="2015-08" db="EMBL/GenBank/DDBJ databases">
        <title>Genome sequence of the strict anaerobe Clostridium homopropionicum LuHBu1 (DSM 5847T).</title>
        <authorList>
            <person name="Poehlein A."/>
            <person name="Beck M."/>
            <person name="Schiel-Bengelsdorf B."/>
            <person name="Bengelsdorf F.R."/>
            <person name="Daniel R."/>
            <person name="Duerre P."/>
        </authorList>
    </citation>
    <scope>NUCLEOTIDE SEQUENCE [LARGE SCALE GENOMIC DNA]</scope>
    <source>
        <strain evidence="14">DSM 5847</strain>
    </source>
</reference>
<feature type="binding site" evidence="9">
    <location>
        <position position="271"/>
    </location>
    <ligand>
        <name>glycerol</name>
        <dbReference type="ChEBI" id="CHEBI:17754"/>
    </ligand>
</feature>
<comment type="catalytic activity">
    <reaction evidence="8">
        <text>glycerol + NAD(+) = dihydroxyacetone + NADH + H(+)</text>
        <dbReference type="Rhea" id="RHEA:13769"/>
        <dbReference type="ChEBI" id="CHEBI:15378"/>
        <dbReference type="ChEBI" id="CHEBI:16016"/>
        <dbReference type="ChEBI" id="CHEBI:17754"/>
        <dbReference type="ChEBI" id="CHEBI:57540"/>
        <dbReference type="ChEBI" id="CHEBI:57945"/>
        <dbReference type="EC" id="1.1.1.6"/>
    </reaction>
</comment>
<feature type="binding site" evidence="9">
    <location>
        <position position="254"/>
    </location>
    <ligand>
        <name>glycerol</name>
        <dbReference type="ChEBI" id="CHEBI:17754"/>
    </ligand>
</feature>
<comment type="pathway">
    <text evidence="5">Polyol metabolism; glycerol fermentation; glycerone phosphate from glycerol (oxidative route): step 1/2.</text>
</comment>
<dbReference type="Gene3D" id="1.20.1090.10">
    <property type="entry name" value="Dehydroquinate synthase-like - alpha domain"/>
    <property type="match status" value="1"/>
</dbReference>
<dbReference type="STRING" id="36844.SAMN04488501_102128"/>
<keyword evidence="4 11" id="KW-0520">NAD</keyword>
<dbReference type="SUPFAM" id="SSF56796">
    <property type="entry name" value="Dehydroquinate synthase-like"/>
    <property type="match status" value="1"/>
</dbReference>
<evidence type="ECO:0000259" key="12">
    <source>
        <dbReference type="Pfam" id="PF00465"/>
    </source>
</evidence>
<organism evidence="13 14">
    <name type="scientific">Clostridium homopropionicum DSM 5847</name>
    <dbReference type="NCBI Taxonomy" id="1121318"/>
    <lineage>
        <taxon>Bacteria</taxon>
        <taxon>Bacillati</taxon>
        <taxon>Bacillota</taxon>
        <taxon>Clostridia</taxon>
        <taxon>Eubacteriales</taxon>
        <taxon>Clostridiaceae</taxon>
        <taxon>Clostridium</taxon>
    </lineage>
</organism>
<feature type="domain" description="Alcohol dehydrogenase iron-type/glycerol dehydrogenase GldA" evidence="12">
    <location>
        <begin position="8"/>
        <end position="153"/>
    </location>
</feature>
<feature type="binding site" evidence="10">
    <location>
        <position position="121"/>
    </location>
    <ligand>
        <name>glycerol</name>
        <dbReference type="ChEBI" id="CHEBI:17754"/>
    </ligand>
</feature>
<comment type="similarity">
    <text evidence="1">Belongs to the iron-containing alcohol dehydrogenase family.</text>
</comment>
<evidence type="ECO:0000256" key="11">
    <source>
        <dbReference type="PIRSR" id="PIRSR000112-3"/>
    </source>
</evidence>
<comment type="caution">
    <text evidence="13">The sequence shown here is derived from an EMBL/GenBank/DDBJ whole genome shotgun (WGS) entry which is preliminary data.</text>
</comment>
<dbReference type="Proteomes" id="UP000037043">
    <property type="component" value="Unassembled WGS sequence"/>
</dbReference>
<evidence type="ECO:0000313" key="13">
    <source>
        <dbReference type="EMBL" id="KOA19776.1"/>
    </source>
</evidence>
<keyword evidence="9" id="KW-0862">Zinc</keyword>
<evidence type="ECO:0000256" key="8">
    <source>
        <dbReference type="ARBA" id="ARBA00049006"/>
    </source>
</evidence>
<evidence type="ECO:0000256" key="7">
    <source>
        <dbReference type="ARBA" id="ARBA00040132"/>
    </source>
</evidence>
<evidence type="ECO:0000256" key="4">
    <source>
        <dbReference type="ARBA" id="ARBA00023027"/>
    </source>
</evidence>
<feature type="binding site" evidence="9">
    <location>
        <position position="171"/>
    </location>
    <ligand>
        <name>glycerol</name>
        <dbReference type="ChEBI" id="CHEBI:17754"/>
    </ligand>
</feature>
<dbReference type="InterPro" id="IPR018211">
    <property type="entry name" value="ADH_Fe_CS"/>
</dbReference>
<dbReference type="Gene3D" id="3.40.50.1970">
    <property type="match status" value="1"/>
</dbReference>
<dbReference type="PANTHER" id="PTHR43616">
    <property type="entry name" value="GLYCEROL DEHYDROGENASE"/>
    <property type="match status" value="1"/>
</dbReference>
<dbReference type="RefSeq" id="WP_052221405.1">
    <property type="nucleotide sequence ID" value="NZ_LHUR01000022.1"/>
</dbReference>
<dbReference type="PANTHER" id="PTHR43616:SF5">
    <property type="entry name" value="GLYCEROL DEHYDROGENASE 1"/>
    <property type="match status" value="1"/>
</dbReference>
<evidence type="ECO:0000256" key="5">
    <source>
        <dbReference type="ARBA" id="ARBA00037918"/>
    </source>
</evidence>
<dbReference type="InterPro" id="IPR016205">
    <property type="entry name" value="Glycerol_DH"/>
</dbReference>
<evidence type="ECO:0000256" key="1">
    <source>
        <dbReference type="ARBA" id="ARBA00007358"/>
    </source>
</evidence>
<feature type="binding site" evidence="11">
    <location>
        <position position="127"/>
    </location>
    <ligand>
        <name>NAD(+)</name>
        <dbReference type="ChEBI" id="CHEBI:57540"/>
    </ligand>
</feature>
<evidence type="ECO:0000256" key="10">
    <source>
        <dbReference type="PIRSR" id="PIRSR000112-2"/>
    </source>
</evidence>
<gene>
    <name evidence="13" type="primary">dhaD</name>
    <name evidence="13" type="ORF">CLHOM_18650</name>
</gene>
<evidence type="ECO:0000256" key="9">
    <source>
        <dbReference type="PIRSR" id="PIRSR000112-1"/>
    </source>
</evidence>
<dbReference type="PROSITE" id="PS00913">
    <property type="entry name" value="ADH_IRON_1"/>
    <property type="match status" value="1"/>
</dbReference>
<dbReference type="InterPro" id="IPR001670">
    <property type="entry name" value="ADH_Fe/GldA"/>
</dbReference>
<keyword evidence="3 13" id="KW-0560">Oxidoreductase</keyword>
<proteinExistence type="inferred from homology"/>
<dbReference type="EMBL" id="LHUR01000022">
    <property type="protein sequence ID" value="KOA19776.1"/>
    <property type="molecule type" value="Genomic_DNA"/>
</dbReference>
<feature type="binding site" evidence="11">
    <location>
        <begin position="94"/>
        <end position="98"/>
    </location>
    <ligand>
        <name>NAD(+)</name>
        <dbReference type="ChEBI" id="CHEBI:57540"/>
    </ligand>
</feature>
<dbReference type="GO" id="GO:0046872">
    <property type="term" value="F:metal ion binding"/>
    <property type="evidence" value="ECO:0007669"/>
    <property type="project" value="UniProtKB-KW"/>
</dbReference>
<dbReference type="GO" id="GO:0005829">
    <property type="term" value="C:cytosol"/>
    <property type="evidence" value="ECO:0007669"/>
    <property type="project" value="TreeGrafter"/>
</dbReference>
<dbReference type="EC" id="1.1.1.6" evidence="6"/>
<keyword evidence="2 9" id="KW-0479">Metal-binding</keyword>
<keyword evidence="14" id="KW-1185">Reference proteome</keyword>
<dbReference type="AlphaFoldDB" id="A0A0L6Z9Y0"/>